<dbReference type="NCBIfam" id="TIGR04183">
    <property type="entry name" value="Por_Secre_tail"/>
    <property type="match status" value="1"/>
</dbReference>
<dbReference type="InterPro" id="IPR026444">
    <property type="entry name" value="Secre_tail"/>
</dbReference>
<evidence type="ECO:0000313" key="3">
    <source>
        <dbReference type="EMBL" id="GGB09620.1"/>
    </source>
</evidence>
<dbReference type="Proteomes" id="UP000607559">
    <property type="component" value="Unassembled WGS sequence"/>
</dbReference>
<dbReference type="EMBL" id="BMJC01000004">
    <property type="protein sequence ID" value="GGB09620.1"/>
    <property type="molecule type" value="Genomic_DNA"/>
</dbReference>
<keyword evidence="4" id="KW-1185">Reference proteome</keyword>
<sequence>MNRVYTPIFIVALMINIPRIAHAQCNCSAGVPATPISYYQSFPTTNAASTTVSFPQFNPSIGTLSCVSLGDTVTGVTTTSALNKASSSVTYKFQLTVADDLEGPAGGGISISNSYNRTYGPTTLARLGFPNDTVTYGPDTIINKEIGFANSTTGLATYLGAGSVAFTYSLNGGVISLQGGLNYTAGPTTNYWGAMKLTYYWCPSTILATTIQDFTATPSGGAIVLQWLASNQQPNTQYEIQVSTDGRNFYSAGQAEGDASATGTSAKYQYQYNVDPTHVGKLYFRIQETDPSGKVSYSVVVVVDPNGSGKGEGISYQTFPNPATNSLQVQFNSNQTGHFLVELIGTSGQIVQQKAVTLAGSNQIRLDLSPQPVKGLYFLRTTDLTHNQRYVSKVLID</sequence>
<feature type="signal peptide" evidence="1">
    <location>
        <begin position="1"/>
        <end position="23"/>
    </location>
</feature>
<dbReference type="Pfam" id="PF18962">
    <property type="entry name" value="Por_Secre_tail"/>
    <property type="match status" value="1"/>
</dbReference>
<gene>
    <name evidence="3" type="ORF">GCM10011511_36440</name>
</gene>
<protein>
    <recommendedName>
        <fullName evidence="2">Secretion system C-terminal sorting domain-containing protein</fullName>
    </recommendedName>
</protein>
<evidence type="ECO:0000313" key="4">
    <source>
        <dbReference type="Proteomes" id="UP000607559"/>
    </source>
</evidence>
<dbReference type="NCBIfam" id="NF033208">
    <property type="entry name" value="choice_anch_E"/>
    <property type="match status" value="1"/>
</dbReference>
<evidence type="ECO:0000256" key="1">
    <source>
        <dbReference type="SAM" id="SignalP"/>
    </source>
</evidence>
<organism evidence="3 4">
    <name type="scientific">Puia dinghuensis</name>
    <dbReference type="NCBI Taxonomy" id="1792502"/>
    <lineage>
        <taxon>Bacteria</taxon>
        <taxon>Pseudomonadati</taxon>
        <taxon>Bacteroidota</taxon>
        <taxon>Chitinophagia</taxon>
        <taxon>Chitinophagales</taxon>
        <taxon>Chitinophagaceae</taxon>
        <taxon>Puia</taxon>
    </lineage>
</organism>
<accession>A0A8J2UF96</accession>
<reference evidence="3" key="1">
    <citation type="journal article" date="2014" name="Int. J. Syst. Evol. Microbiol.">
        <title>Complete genome sequence of Corynebacterium casei LMG S-19264T (=DSM 44701T), isolated from a smear-ripened cheese.</title>
        <authorList>
            <consortium name="US DOE Joint Genome Institute (JGI-PGF)"/>
            <person name="Walter F."/>
            <person name="Albersmeier A."/>
            <person name="Kalinowski J."/>
            <person name="Ruckert C."/>
        </authorList>
    </citation>
    <scope>NUCLEOTIDE SEQUENCE</scope>
    <source>
        <strain evidence="3">CGMCC 1.15448</strain>
    </source>
</reference>
<name>A0A8J2UF96_9BACT</name>
<keyword evidence="1" id="KW-0732">Signal</keyword>
<evidence type="ECO:0000259" key="2">
    <source>
        <dbReference type="Pfam" id="PF18962"/>
    </source>
</evidence>
<feature type="chain" id="PRO_5035275301" description="Secretion system C-terminal sorting domain-containing protein" evidence="1">
    <location>
        <begin position="24"/>
        <end position="397"/>
    </location>
</feature>
<feature type="domain" description="Secretion system C-terminal sorting" evidence="2">
    <location>
        <begin position="319"/>
        <end position="396"/>
    </location>
</feature>
<reference evidence="3" key="2">
    <citation type="submission" date="2020-09" db="EMBL/GenBank/DDBJ databases">
        <authorList>
            <person name="Sun Q."/>
            <person name="Zhou Y."/>
        </authorList>
    </citation>
    <scope>NUCLEOTIDE SEQUENCE</scope>
    <source>
        <strain evidence="3">CGMCC 1.15448</strain>
    </source>
</reference>
<proteinExistence type="predicted"/>
<comment type="caution">
    <text evidence="3">The sequence shown here is derived from an EMBL/GenBank/DDBJ whole genome shotgun (WGS) entry which is preliminary data.</text>
</comment>
<dbReference type="AlphaFoldDB" id="A0A8J2UF96"/>